<comment type="subunit">
    <text evidence="3 11">Homopentamer.</text>
</comment>
<dbReference type="PRINTS" id="PR01264">
    <property type="entry name" value="MECHCHANNEL"/>
</dbReference>
<keyword evidence="13" id="KW-1185">Reference proteome</keyword>
<evidence type="ECO:0000256" key="9">
    <source>
        <dbReference type="ARBA" id="ARBA00023136"/>
    </source>
</evidence>
<dbReference type="STRING" id="1579979.WM2015_196"/>
<dbReference type="GO" id="GO:0008381">
    <property type="term" value="F:mechanosensitive monoatomic ion channel activity"/>
    <property type="evidence" value="ECO:0007669"/>
    <property type="project" value="UniProtKB-UniRule"/>
</dbReference>
<comment type="function">
    <text evidence="11">Channel that opens in response to stretch forces in the membrane lipid bilayer. May participate in the regulation of osmotic pressure changes within the cell.</text>
</comment>
<keyword evidence="7 11" id="KW-1133">Transmembrane helix</keyword>
<dbReference type="OrthoDB" id="9810350at2"/>
<keyword evidence="8 11" id="KW-0406">Ion transport</keyword>
<evidence type="ECO:0000256" key="10">
    <source>
        <dbReference type="ARBA" id="ARBA00023303"/>
    </source>
</evidence>
<keyword evidence="6 11" id="KW-0812">Transmembrane</keyword>
<dbReference type="Pfam" id="PF01741">
    <property type="entry name" value="MscL"/>
    <property type="match status" value="1"/>
</dbReference>
<evidence type="ECO:0000256" key="3">
    <source>
        <dbReference type="ARBA" id="ARBA00011255"/>
    </source>
</evidence>
<accession>A0A0K0XSF1</accession>
<dbReference type="PANTHER" id="PTHR30266:SF2">
    <property type="entry name" value="LARGE-CONDUCTANCE MECHANOSENSITIVE CHANNEL"/>
    <property type="match status" value="1"/>
</dbReference>
<evidence type="ECO:0000256" key="5">
    <source>
        <dbReference type="ARBA" id="ARBA00022475"/>
    </source>
</evidence>
<evidence type="ECO:0000256" key="2">
    <source>
        <dbReference type="ARBA" id="ARBA00007254"/>
    </source>
</evidence>
<gene>
    <name evidence="11" type="primary">mscL</name>
    <name evidence="12" type="ORF">WM2015_196</name>
</gene>
<evidence type="ECO:0000256" key="1">
    <source>
        <dbReference type="ARBA" id="ARBA00004651"/>
    </source>
</evidence>
<keyword evidence="11" id="KW-0997">Cell inner membrane</keyword>
<dbReference type="SUPFAM" id="SSF81330">
    <property type="entry name" value="Gated mechanosensitive channel"/>
    <property type="match status" value="1"/>
</dbReference>
<evidence type="ECO:0000256" key="7">
    <source>
        <dbReference type="ARBA" id="ARBA00022989"/>
    </source>
</evidence>
<reference evidence="13" key="1">
    <citation type="submission" date="2015-07" db="EMBL/GenBank/DDBJ databases">
        <authorList>
            <person name="Kim K.M."/>
        </authorList>
    </citation>
    <scope>NUCLEOTIDE SEQUENCE [LARGE SCALE GENOMIC DNA]</scope>
    <source>
        <strain evidence="13">KCTC 42284</strain>
    </source>
</reference>
<evidence type="ECO:0000256" key="8">
    <source>
        <dbReference type="ARBA" id="ARBA00023065"/>
    </source>
</evidence>
<proteinExistence type="inferred from homology"/>
<dbReference type="KEGG" id="wma:WM2015_196"/>
<protein>
    <recommendedName>
        <fullName evidence="11">Large-conductance mechanosensitive channel</fullName>
    </recommendedName>
</protein>
<comment type="subcellular location">
    <subcellularLocation>
        <location evidence="11">Cell inner membrane</location>
        <topology evidence="11">Multi-pass membrane protein</topology>
    </subcellularLocation>
    <subcellularLocation>
        <location evidence="1">Cell membrane</location>
        <topology evidence="1">Multi-pass membrane protein</topology>
    </subcellularLocation>
</comment>
<name>A0A0K0XSF1_9GAMM</name>
<dbReference type="PANTHER" id="PTHR30266">
    <property type="entry name" value="MECHANOSENSITIVE CHANNEL MSCL"/>
    <property type="match status" value="1"/>
</dbReference>
<dbReference type="NCBIfam" id="NF010557">
    <property type="entry name" value="PRK13952.1"/>
    <property type="match status" value="1"/>
</dbReference>
<feature type="transmembrane region" description="Helical" evidence="11">
    <location>
        <begin position="20"/>
        <end position="37"/>
    </location>
</feature>
<keyword evidence="4 11" id="KW-0813">Transport</keyword>
<dbReference type="InterPro" id="IPR001185">
    <property type="entry name" value="MS_channel"/>
</dbReference>
<comment type="similarity">
    <text evidence="2 11">Belongs to the MscL family.</text>
</comment>
<feature type="transmembrane region" description="Helical" evidence="11">
    <location>
        <begin position="75"/>
        <end position="96"/>
    </location>
</feature>
<dbReference type="PROSITE" id="PS01327">
    <property type="entry name" value="MSCL"/>
    <property type="match status" value="1"/>
</dbReference>
<dbReference type="Gene3D" id="1.10.1200.120">
    <property type="entry name" value="Large-conductance mechanosensitive channel, MscL, domain 1"/>
    <property type="match status" value="1"/>
</dbReference>
<keyword evidence="5 11" id="KW-1003">Cell membrane</keyword>
<evidence type="ECO:0000256" key="11">
    <source>
        <dbReference type="HAMAP-Rule" id="MF_00115"/>
    </source>
</evidence>
<organism evidence="12 13">
    <name type="scientific">Wenzhouxiangella marina</name>
    <dbReference type="NCBI Taxonomy" id="1579979"/>
    <lineage>
        <taxon>Bacteria</taxon>
        <taxon>Pseudomonadati</taxon>
        <taxon>Pseudomonadota</taxon>
        <taxon>Gammaproteobacteria</taxon>
        <taxon>Chromatiales</taxon>
        <taxon>Wenzhouxiangellaceae</taxon>
        <taxon>Wenzhouxiangella</taxon>
    </lineage>
</organism>
<dbReference type="NCBIfam" id="TIGR00220">
    <property type="entry name" value="mscL"/>
    <property type="match status" value="1"/>
</dbReference>
<sequence>MSLMKEFREFAVKGNMVDMAVGIIIGAAFGRIISSLVNDVIMPPLGLLIGGVDFSDLAVVLQQAEGEGEAVLLRYGLFINNLIDFVIIAFAIFMAIKVMNRLKRKEEAKPAEPAKPPRQEVLLEEIRDLLKKQAS</sequence>
<dbReference type="GO" id="GO:0005886">
    <property type="term" value="C:plasma membrane"/>
    <property type="evidence" value="ECO:0007669"/>
    <property type="project" value="UniProtKB-SubCell"/>
</dbReference>
<dbReference type="InterPro" id="IPR036019">
    <property type="entry name" value="MscL_channel"/>
</dbReference>
<dbReference type="FunFam" id="1.10.1200.120:FF:000001">
    <property type="entry name" value="Large-conductance mechanosensitive channel"/>
    <property type="match status" value="1"/>
</dbReference>
<dbReference type="EMBL" id="CP012154">
    <property type="protein sequence ID" value="AKS40585.1"/>
    <property type="molecule type" value="Genomic_DNA"/>
</dbReference>
<evidence type="ECO:0000313" key="12">
    <source>
        <dbReference type="EMBL" id="AKS40585.1"/>
    </source>
</evidence>
<keyword evidence="10 11" id="KW-0407">Ion channel</keyword>
<evidence type="ECO:0000256" key="4">
    <source>
        <dbReference type="ARBA" id="ARBA00022448"/>
    </source>
</evidence>
<dbReference type="PATRIC" id="fig|1579979.3.peg.201"/>
<dbReference type="InterPro" id="IPR019823">
    <property type="entry name" value="Mechanosensitive_channel_CS"/>
</dbReference>
<dbReference type="HAMAP" id="MF_00115">
    <property type="entry name" value="MscL"/>
    <property type="match status" value="1"/>
</dbReference>
<evidence type="ECO:0000256" key="6">
    <source>
        <dbReference type="ARBA" id="ARBA00022692"/>
    </source>
</evidence>
<evidence type="ECO:0000313" key="13">
    <source>
        <dbReference type="Proteomes" id="UP000066624"/>
    </source>
</evidence>
<dbReference type="RefSeq" id="WP_049724285.1">
    <property type="nucleotide sequence ID" value="NZ_CP012154.1"/>
</dbReference>
<dbReference type="Proteomes" id="UP000066624">
    <property type="component" value="Chromosome"/>
</dbReference>
<dbReference type="InterPro" id="IPR037673">
    <property type="entry name" value="MSC/AndL"/>
</dbReference>
<dbReference type="NCBIfam" id="NF001843">
    <property type="entry name" value="PRK00567.1-4"/>
    <property type="match status" value="1"/>
</dbReference>
<dbReference type="AlphaFoldDB" id="A0A0K0XSF1"/>
<keyword evidence="9 11" id="KW-0472">Membrane</keyword>